<dbReference type="PANTHER" id="PTHR34982">
    <property type="entry name" value="YOP PROTEINS TRANSLOCATION PROTEIN L"/>
    <property type="match status" value="1"/>
</dbReference>
<dbReference type="GO" id="GO:0044781">
    <property type="term" value="P:bacterial-type flagellum organization"/>
    <property type="evidence" value="ECO:0007669"/>
    <property type="project" value="UniProtKB-KW"/>
</dbReference>
<keyword evidence="9" id="KW-0282">Flagellum</keyword>
<feature type="coiled-coil region" evidence="7">
    <location>
        <begin position="49"/>
        <end position="144"/>
    </location>
</feature>
<evidence type="ECO:0000256" key="6">
    <source>
        <dbReference type="ARBA" id="ARBA00023225"/>
    </source>
</evidence>
<name>A0A5D6W7P1_9FIRM</name>
<protein>
    <submittedName>
        <fullName evidence="9">Flagellar assembly protein FliH</fullName>
    </submittedName>
</protein>
<keyword evidence="9" id="KW-0966">Cell projection</keyword>
<organism evidence="9 10">
    <name type="scientific">Selenomonas ruminis</name>
    <dbReference type="NCBI Taxonomy" id="2593411"/>
    <lineage>
        <taxon>Bacteria</taxon>
        <taxon>Bacillati</taxon>
        <taxon>Bacillota</taxon>
        <taxon>Negativicutes</taxon>
        <taxon>Selenomonadales</taxon>
        <taxon>Selenomonadaceae</taxon>
        <taxon>Selenomonas</taxon>
    </lineage>
</organism>
<reference evidence="9 10" key="1">
    <citation type="submission" date="2019-08" db="EMBL/GenBank/DDBJ databases">
        <title>Selenomonas sp. mPRGC5 and Selenomonas sp. mPRGC8 isolated from ruminal fluid of dairy goat (Capra hircus).</title>
        <authorList>
            <person name="Poothong S."/>
            <person name="Nuengjamnong C."/>
            <person name="Tanasupawat S."/>
        </authorList>
    </citation>
    <scope>NUCLEOTIDE SEQUENCE [LARGE SCALE GENOMIC DNA]</scope>
    <source>
        <strain evidence="10">mPRGC5</strain>
    </source>
</reference>
<evidence type="ECO:0000256" key="1">
    <source>
        <dbReference type="ARBA" id="ARBA00003041"/>
    </source>
</evidence>
<dbReference type="GO" id="GO:0015031">
    <property type="term" value="P:protein transport"/>
    <property type="evidence" value="ECO:0007669"/>
    <property type="project" value="UniProtKB-KW"/>
</dbReference>
<keyword evidence="5" id="KW-0653">Protein transport</keyword>
<keyword evidence="7" id="KW-0175">Coiled coil</keyword>
<gene>
    <name evidence="9" type="ORF">FZ040_06290</name>
</gene>
<evidence type="ECO:0000256" key="2">
    <source>
        <dbReference type="ARBA" id="ARBA00006602"/>
    </source>
</evidence>
<dbReference type="Proteomes" id="UP000323646">
    <property type="component" value="Unassembled WGS sequence"/>
</dbReference>
<evidence type="ECO:0000313" key="9">
    <source>
        <dbReference type="EMBL" id="TYZ23482.1"/>
    </source>
</evidence>
<dbReference type="Pfam" id="PF02108">
    <property type="entry name" value="FliH"/>
    <property type="match status" value="1"/>
</dbReference>
<evidence type="ECO:0000256" key="5">
    <source>
        <dbReference type="ARBA" id="ARBA00022927"/>
    </source>
</evidence>
<dbReference type="InterPro" id="IPR051472">
    <property type="entry name" value="T3SS_Stator/FliH"/>
</dbReference>
<comment type="function">
    <text evidence="1">Needed for flagellar regrowth and assembly.</text>
</comment>
<feature type="domain" description="Flagellar assembly protein FliH/Type III secretion system HrpE" evidence="8">
    <location>
        <begin position="124"/>
        <end position="250"/>
    </location>
</feature>
<dbReference type="GO" id="GO:0005829">
    <property type="term" value="C:cytosol"/>
    <property type="evidence" value="ECO:0007669"/>
    <property type="project" value="TreeGrafter"/>
</dbReference>
<evidence type="ECO:0000313" key="10">
    <source>
        <dbReference type="Proteomes" id="UP000323646"/>
    </source>
</evidence>
<keyword evidence="6" id="KW-1006">Bacterial flagellum protein export</keyword>
<dbReference type="AlphaFoldDB" id="A0A5D6W7P1"/>
<evidence type="ECO:0000256" key="7">
    <source>
        <dbReference type="SAM" id="Coils"/>
    </source>
</evidence>
<comment type="caution">
    <text evidence="9">The sequence shown here is derived from an EMBL/GenBank/DDBJ whole genome shotgun (WGS) entry which is preliminary data.</text>
</comment>
<evidence type="ECO:0000256" key="4">
    <source>
        <dbReference type="ARBA" id="ARBA00022795"/>
    </source>
</evidence>
<dbReference type="EMBL" id="VTOY01000003">
    <property type="protein sequence ID" value="TYZ23482.1"/>
    <property type="molecule type" value="Genomic_DNA"/>
</dbReference>
<keyword evidence="3" id="KW-0813">Transport</keyword>
<dbReference type="RefSeq" id="WP_149171221.1">
    <property type="nucleotide sequence ID" value="NZ_VTOY01000003.1"/>
</dbReference>
<dbReference type="OrthoDB" id="19020at2"/>
<keyword evidence="4" id="KW-1005">Bacterial flagellum biogenesis</keyword>
<keyword evidence="10" id="KW-1185">Reference proteome</keyword>
<evidence type="ECO:0000259" key="8">
    <source>
        <dbReference type="Pfam" id="PF02108"/>
    </source>
</evidence>
<comment type="similarity">
    <text evidence="2">Belongs to the FliH family.</text>
</comment>
<sequence>MSKVIKAAVWKDNPHFIDTPEPPKQESVADMTMDDEARAHIMAEIARKEQRASEMLKDAKINAEIIKQEAQAERERLLAETQQEIDALKEQAQQAGRREGYEAGHDEGEQKVREEMADLIREANAKAEKTLADARKASRDYVQQAEQDVITIAMSVVDKVLPQHFIDVPQVVLPMVKEAILKVKNQKELIVHVPPDSYDLVLMARDEFRTILTYGDAVLTVTSDESLKPGDCLIETPNGSVDARLATRIELLKQAVRDVML</sequence>
<keyword evidence="9" id="KW-0969">Cilium</keyword>
<evidence type="ECO:0000256" key="3">
    <source>
        <dbReference type="ARBA" id="ARBA00022448"/>
    </source>
</evidence>
<dbReference type="PANTHER" id="PTHR34982:SF1">
    <property type="entry name" value="FLAGELLAR ASSEMBLY PROTEIN FLIH"/>
    <property type="match status" value="1"/>
</dbReference>
<proteinExistence type="inferred from homology"/>
<accession>A0A5D6W7P1</accession>
<dbReference type="InterPro" id="IPR018035">
    <property type="entry name" value="Flagellar_FliH/T3SS_HrpE"/>
</dbReference>